<evidence type="ECO:0000313" key="1">
    <source>
        <dbReference type="EMBL" id="KJH51745.1"/>
    </source>
</evidence>
<reference evidence="1 2" key="1">
    <citation type="submission" date="2013-11" db="EMBL/GenBank/DDBJ databases">
        <title>Draft genome of the bovine lungworm Dictyocaulus viviparus.</title>
        <authorList>
            <person name="Mitreva M."/>
        </authorList>
    </citation>
    <scope>NUCLEOTIDE SEQUENCE [LARGE SCALE GENOMIC DNA]</scope>
    <source>
        <strain evidence="1 2">HannoverDv2000</strain>
    </source>
</reference>
<gene>
    <name evidence="1" type="ORF">DICVIV_02056</name>
</gene>
<reference evidence="2" key="2">
    <citation type="journal article" date="2016" name="Sci. Rep.">
        <title>Dictyocaulus viviparus genome, variome and transcriptome elucidate lungworm biology and support future intervention.</title>
        <authorList>
            <person name="McNulty S.N."/>
            <person name="Strube C."/>
            <person name="Rosa B.A."/>
            <person name="Martin J.C."/>
            <person name="Tyagi R."/>
            <person name="Choi Y.J."/>
            <person name="Wang Q."/>
            <person name="Hallsworth Pepin K."/>
            <person name="Zhang X."/>
            <person name="Ozersky P."/>
            <person name="Wilson R.K."/>
            <person name="Sternberg P.W."/>
            <person name="Gasser R.B."/>
            <person name="Mitreva M."/>
        </authorList>
    </citation>
    <scope>NUCLEOTIDE SEQUENCE [LARGE SCALE GENOMIC DNA]</scope>
    <source>
        <strain evidence="2">HannoverDv2000</strain>
    </source>
</reference>
<keyword evidence="2" id="KW-1185">Reference proteome</keyword>
<sequence>MLSELKNVGVNWGDIDVKMNISRGDIFDTIKFKLDDGTIDPEKSNWANCFFFAEQVPPVYKNTWTDQIDELLDKPAGWKAYA</sequence>
<protein>
    <submittedName>
        <fullName evidence="1">Uncharacterized protein</fullName>
    </submittedName>
</protein>
<dbReference type="Proteomes" id="UP000053766">
    <property type="component" value="Unassembled WGS sequence"/>
</dbReference>
<name>A0A0D8Y4V6_DICVI</name>
<evidence type="ECO:0000313" key="2">
    <source>
        <dbReference type="Proteomes" id="UP000053766"/>
    </source>
</evidence>
<proteinExistence type="predicted"/>
<dbReference type="EMBL" id="KN716177">
    <property type="protein sequence ID" value="KJH51745.1"/>
    <property type="molecule type" value="Genomic_DNA"/>
</dbReference>
<accession>A0A0D8Y4V6</accession>
<organism evidence="1 2">
    <name type="scientific">Dictyocaulus viviparus</name>
    <name type="common">Bovine lungworm</name>
    <dbReference type="NCBI Taxonomy" id="29172"/>
    <lineage>
        <taxon>Eukaryota</taxon>
        <taxon>Metazoa</taxon>
        <taxon>Ecdysozoa</taxon>
        <taxon>Nematoda</taxon>
        <taxon>Chromadorea</taxon>
        <taxon>Rhabditida</taxon>
        <taxon>Rhabditina</taxon>
        <taxon>Rhabditomorpha</taxon>
        <taxon>Strongyloidea</taxon>
        <taxon>Metastrongylidae</taxon>
        <taxon>Dictyocaulus</taxon>
    </lineage>
</organism>
<dbReference type="AlphaFoldDB" id="A0A0D8Y4V6"/>